<comment type="caution">
    <text evidence="1">The sequence shown here is derived from an EMBL/GenBank/DDBJ whole genome shotgun (WGS) entry which is preliminary data.</text>
</comment>
<gene>
    <name evidence="1" type="ORF">HCN51_56145</name>
</gene>
<evidence type="ECO:0000313" key="1">
    <source>
        <dbReference type="EMBL" id="NJP98656.1"/>
    </source>
</evidence>
<proteinExistence type="predicted"/>
<accession>A0ABX1BS83</accession>
<dbReference type="EMBL" id="JAATEP010000101">
    <property type="protein sequence ID" value="NJP98656.1"/>
    <property type="molecule type" value="Genomic_DNA"/>
</dbReference>
<protein>
    <submittedName>
        <fullName evidence="1">Uncharacterized protein</fullName>
    </submittedName>
</protein>
<evidence type="ECO:0000313" key="2">
    <source>
        <dbReference type="Proteomes" id="UP000696294"/>
    </source>
</evidence>
<name>A0ABX1BS83_9ACTN</name>
<dbReference type="Proteomes" id="UP000696294">
    <property type="component" value="Unassembled WGS sequence"/>
</dbReference>
<sequence>MIVRPSFDRERSPRDRAGHLAGLVGEDELTLGDDRPGGVVGPVGAGLDLRASSMITGVSGSMAAAAAANSEAAAMMRDRSVRWSAVWSSVMGGSFRF</sequence>
<dbReference type="RefSeq" id="WP_168021965.1">
    <property type="nucleotide sequence ID" value="NZ_JAATEP010000101.1"/>
</dbReference>
<reference evidence="1 2" key="1">
    <citation type="submission" date="2020-03" db="EMBL/GenBank/DDBJ databases">
        <title>WGS of actinomycetes isolated from Thailand.</title>
        <authorList>
            <person name="Thawai C."/>
        </authorList>
    </citation>
    <scope>NUCLEOTIDE SEQUENCE [LARGE SCALE GENOMIC DNA]</scope>
    <source>
        <strain evidence="1 2">FMUSA5-5</strain>
    </source>
</reference>
<keyword evidence="2" id="KW-1185">Reference proteome</keyword>
<organism evidence="1 2">
    <name type="scientific">Nonomuraea composti</name>
    <dbReference type="NCBI Taxonomy" id="2720023"/>
    <lineage>
        <taxon>Bacteria</taxon>
        <taxon>Bacillati</taxon>
        <taxon>Actinomycetota</taxon>
        <taxon>Actinomycetes</taxon>
        <taxon>Streptosporangiales</taxon>
        <taxon>Streptosporangiaceae</taxon>
        <taxon>Nonomuraea</taxon>
    </lineage>
</organism>